<dbReference type="InterPro" id="IPR004474">
    <property type="entry name" value="LytR_CpsA_psr"/>
</dbReference>
<dbReference type="Gene3D" id="3.40.630.190">
    <property type="entry name" value="LCP protein"/>
    <property type="match status" value="1"/>
</dbReference>
<dbReference type="AlphaFoldDB" id="A0A097AN80"/>
<name>A0A097AN80_THEKI</name>
<keyword evidence="6" id="KW-1185">Reference proteome</keyword>
<organism evidence="5 6">
    <name type="scientific">Thermoanaerobacter kivui</name>
    <name type="common">Acetogenium kivui</name>
    <dbReference type="NCBI Taxonomy" id="2325"/>
    <lineage>
        <taxon>Bacteria</taxon>
        <taxon>Bacillati</taxon>
        <taxon>Bacillota</taxon>
        <taxon>Clostridia</taxon>
        <taxon>Thermoanaerobacterales</taxon>
        <taxon>Thermoanaerobacteraceae</taxon>
        <taxon>Thermoanaerobacter</taxon>
    </lineage>
</organism>
<evidence type="ECO:0000259" key="4">
    <source>
        <dbReference type="Pfam" id="PF13399"/>
    </source>
</evidence>
<dbReference type="Proteomes" id="UP000029669">
    <property type="component" value="Chromosome"/>
</dbReference>
<reference evidence="6" key="1">
    <citation type="journal article" date="2015" name="Genome Announc.">
        <title>Whole-Genome Sequences of 80 Environmental and Clinical Isolates of Burkholderia pseudomallei.</title>
        <authorList>
            <person name="Johnson S.L."/>
            <person name="Baker A.L."/>
            <person name="Chain P.S."/>
            <person name="Currie B.J."/>
            <person name="Daligault H.E."/>
            <person name="Davenport K.W."/>
            <person name="Davis C.B."/>
            <person name="Inglis T.J."/>
            <person name="Kaestli M."/>
            <person name="Koren S."/>
            <person name="Mayo M."/>
            <person name="Merritt A.J."/>
            <person name="Price E.P."/>
            <person name="Sarovich D.S."/>
            <person name="Warner J."/>
            <person name="Rosovitz M.J."/>
        </authorList>
    </citation>
    <scope>NUCLEOTIDE SEQUENCE [LARGE SCALE GENOMIC DNA]</scope>
    <source>
        <strain evidence="6">DSM 2030</strain>
    </source>
</reference>
<dbReference type="InterPro" id="IPR027381">
    <property type="entry name" value="LytR/CpsA/Psr_C"/>
</dbReference>
<feature type="domain" description="LytR/CpsA/Psr regulator C-terminal" evidence="4">
    <location>
        <begin position="320"/>
        <end position="405"/>
    </location>
</feature>
<comment type="similarity">
    <text evidence="1">Belongs to the LytR/CpsA/Psr (LCP) family.</text>
</comment>
<keyword evidence="2" id="KW-0812">Transmembrane</keyword>
<dbReference type="KEGG" id="tki:TKV_c00300"/>
<dbReference type="EMBL" id="CP009170">
    <property type="protein sequence ID" value="AIS51247.1"/>
    <property type="molecule type" value="Genomic_DNA"/>
</dbReference>
<feature type="transmembrane region" description="Helical" evidence="2">
    <location>
        <begin position="7"/>
        <end position="27"/>
    </location>
</feature>
<dbReference type="HOGENOM" id="CLU_016455_5_2_9"/>
<dbReference type="InterPro" id="IPR050922">
    <property type="entry name" value="LytR/CpsA/Psr_CW_biosynth"/>
</dbReference>
<dbReference type="Gene3D" id="3.30.70.2390">
    <property type="match status" value="1"/>
</dbReference>
<dbReference type="Pfam" id="PF13399">
    <property type="entry name" value="LytR_C"/>
    <property type="match status" value="1"/>
</dbReference>
<dbReference type="Pfam" id="PF03816">
    <property type="entry name" value="LytR_cpsA_psr"/>
    <property type="match status" value="1"/>
</dbReference>
<proteinExistence type="inferred from homology"/>
<accession>A0A097AN80</accession>
<feature type="domain" description="Cell envelope-related transcriptional attenuator" evidence="3">
    <location>
        <begin position="71"/>
        <end position="223"/>
    </location>
</feature>
<dbReference type="NCBIfam" id="TIGR00350">
    <property type="entry name" value="lytR_cpsA_psr"/>
    <property type="match status" value="1"/>
</dbReference>
<evidence type="ECO:0000313" key="6">
    <source>
        <dbReference type="Proteomes" id="UP000029669"/>
    </source>
</evidence>
<dbReference type="OrthoDB" id="305468at2"/>
<evidence type="ECO:0000256" key="1">
    <source>
        <dbReference type="ARBA" id="ARBA00006068"/>
    </source>
</evidence>
<evidence type="ECO:0000313" key="5">
    <source>
        <dbReference type="EMBL" id="AIS51247.1"/>
    </source>
</evidence>
<evidence type="ECO:0000259" key="3">
    <source>
        <dbReference type="Pfam" id="PF03816"/>
    </source>
</evidence>
<dbReference type="PANTHER" id="PTHR33392">
    <property type="entry name" value="POLYISOPRENYL-TEICHOIC ACID--PEPTIDOGLYCAN TEICHOIC ACID TRANSFERASE TAGU"/>
    <property type="match status" value="1"/>
</dbReference>
<dbReference type="eggNOG" id="COG1316">
    <property type="taxonomic scope" value="Bacteria"/>
</dbReference>
<gene>
    <name evidence="5" type="ORF">TKV_c00300</name>
</gene>
<protein>
    <submittedName>
        <fullName evidence="5">Transcriptional attenuator, LytR family</fullName>
    </submittedName>
</protein>
<dbReference type="PANTHER" id="PTHR33392:SF6">
    <property type="entry name" value="POLYISOPRENYL-TEICHOIC ACID--PEPTIDOGLYCAN TEICHOIC ACID TRANSFERASE TAGU"/>
    <property type="match status" value="1"/>
</dbReference>
<dbReference type="RefSeq" id="WP_049684263.1">
    <property type="nucleotide sequence ID" value="NZ_CP009170.1"/>
</dbReference>
<dbReference type="STRING" id="2325.TKV_c00300"/>
<keyword evidence="2" id="KW-0472">Membrane</keyword>
<keyword evidence="2" id="KW-1133">Transmembrane helix</keyword>
<evidence type="ECO:0000256" key="2">
    <source>
        <dbReference type="SAM" id="Phobius"/>
    </source>
</evidence>
<sequence length="407" mass="45441">MKKILKIIIFTIIGIALSIGVATYIFYKNIHVPASNKKNTSTVSKNESQNKEQAIERKNILFVGSDENNLSDTIFVINYDPANKKVNVLSIPRDTYYPRPGFNAPKEKKINAAFSEEKIQGLKKAVENLLDIKIDNYVILNYDGFKKIIDTIGGVEVDVPFDMKYDDKRANPPLHINLKKGRQVLDGEKAIQFVRYRHGYAEGDLGRIKAQHEFLNAFLKKISEHSILPKLPSLAVTLSQYLKTDLSASDITEYAYEFIKNKPSAMDARILPGEGRYEGNTSYFFVDNLKVQEIVKELFSTDASTPITSTTSFAVAENKNIKVEVLNGAGIPGLATKYAEVLKNEGFDVVKIGNVIGMTFTSSHVYAKTNEEKAKKVAKTLFITNVEKDISPDANVDVTVILGKDKK</sequence>